<keyword evidence="2" id="KW-1185">Reference proteome</keyword>
<accession>A0ACC1D7X7</accession>
<gene>
    <name evidence="1" type="ORF">K1T71_004620</name>
</gene>
<evidence type="ECO:0000313" key="2">
    <source>
        <dbReference type="Proteomes" id="UP000824533"/>
    </source>
</evidence>
<dbReference type="EMBL" id="CM034393">
    <property type="protein sequence ID" value="KAJ0180029.1"/>
    <property type="molecule type" value="Genomic_DNA"/>
</dbReference>
<evidence type="ECO:0000313" key="1">
    <source>
        <dbReference type="EMBL" id="KAJ0180029.1"/>
    </source>
</evidence>
<sequence length="945" mass="103172">MEYTVQNLEHAVSVFYHGEQNERAKAHAWLTVAQRVPEAWNFVWELLQPTKGTESQFYAATTLHTKILRCWIEVPPESHEELKNKILQAIFTYSKGPKIVTNRLCISLAAFILQQGTMDLAEVLRPLSNIENSSLLLEVLTMIPEEYNSMTMGSTLRSKNKEALQRACPAVLDDMLRILQSVYNDYSKDPPTEAMVQSWTSAALCASSWMSLNGEDSIDQVISLPDRMPLCRALLTAVHVLHTYNYAVSDSALDACEACLATVRTAGGGGGDPSRYPTAGLQLLSHLAVLSTPIMAKDDVPNTINDELLYALVTCCVALAETHITSLVRAVESNENTEEVNGVKQLLEILLRVQASPGHYMLNETRSNLVFGFWYSLQDEVLNIVDGTQEIQPVWREVFSRLLLSLVTKAEMPAESALCKDDMENLRCYRQDIADTVMYCFGILGDWCWTTVENAYNAATTESKREAALHVFLSLSDAAPQQRAPQPLLNMLQHAVNIANVSQEKWMLHTALDCLGAYASWLSSVGGGRWSSLGSECVRAAGGALPRCPASAALALRKLCADCAAPAADLAPDIVNAAQSSEGRSDAWVRRQLVAAAGAALAAAEPHNAAPLLNGLAETLREDLRLQALEPNRTNGAAECCAALLSALAPKPELAAQLFAAVLPVLPPMAQDNTLIEPLFSILKETLSTLMDASMEYVTEISQLTVAGFATHPCAVGMDVIKLIVLVLGNNWIGAREVFHTCVASSARALAQDLSSKSDLIEGLFILLQNITKKKPQYLDWIEDLLSELTDLARACILVWEGYAACAACRWLAALAANRPRSLHAHAPALTADVLRCIGGATPRNQIEPFADLLLGMNRAVWVQEGAGGPAGDLGLWLRQALALDGFPTHHATEQHKQKFIAAIVKEKSNRRRILESIREFSLVCRGLVGTEYARQTLASKQLVT</sequence>
<protein>
    <submittedName>
        <fullName evidence="1">Uncharacterized protein</fullName>
    </submittedName>
</protein>
<dbReference type="Proteomes" id="UP000824533">
    <property type="component" value="Linkage Group LG07"/>
</dbReference>
<proteinExistence type="predicted"/>
<name>A0ACC1D7X7_9NEOP</name>
<comment type="caution">
    <text evidence="1">The sequence shown here is derived from an EMBL/GenBank/DDBJ whole genome shotgun (WGS) entry which is preliminary data.</text>
</comment>
<reference evidence="1 2" key="1">
    <citation type="journal article" date="2021" name="Front. Genet.">
        <title>Chromosome-Level Genome Assembly Reveals Significant Gene Expansion in the Toll and IMD Signaling Pathways of Dendrolimus kikuchii.</title>
        <authorList>
            <person name="Zhou J."/>
            <person name="Wu P."/>
            <person name="Xiong Z."/>
            <person name="Liu N."/>
            <person name="Zhao N."/>
            <person name="Ji M."/>
            <person name="Qiu Y."/>
            <person name="Yang B."/>
        </authorList>
    </citation>
    <scope>NUCLEOTIDE SEQUENCE [LARGE SCALE GENOMIC DNA]</scope>
    <source>
        <strain evidence="1">Ann1</strain>
    </source>
</reference>
<organism evidence="1 2">
    <name type="scientific">Dendrolimus kikuchii</name>
    <dbReference type="NCBI Taxonomy" id="765133"/>
    <lineage>
        <taxon>Eukaryota</taxon>
        <taxon>Metazoa</taxon>
        <taxon>Ecdysozoa</taxon>
        <taxon>Arthropoda</taxon>
        <taxon>Hexapoda</taxon>
        <taxon>Insecta</taxon>
        <taxon>Pterygota</taxon>
        <taxon>Neoptera</taxon>
        <taxon>Endopterygota</taxon>
        <taxon>Lepidoptera</taxon>
        <taxon>Glossata</taxon>
        <taxon>Ditrysia</taxon>
        <taxon>Bombycoidea</taxon>
        <taxon>Lasiocampidae</taxon>
        <taxon>Dendrolimus</taxon>
    </lineage>
</organism>